<evidence type="ECO:0000256" key="2">
    <source>
        <dbReference type="SAM" id="MobiDB-lite"/>
    </source>
</evidence>
<sequence>MAIRLKSKDLQTLKTKLIEKLDQSFAAVQQLEYERKPALKVDEVIQNSIKSLLMLIKTQIGGNFLFFKIIEQIVNLSGVDNKDLLSEIIKAQNIQSSVDYYEDTSNSNQDTTQSIDNRIANIAYQHVFEISIAQSVSLPSAQFKNQRGQSKQRSPNNRYGNEQTGTLSQINLTPLQQLQQDDDLLDQYSKNNDQFTTKTEGNEDQLLSKMKEIEELVKSLKPQDRLIDELKEQNQLLLNKINECNEKTQESLAKQNEMQDLLSNQSQQIQELLSRPVNIQKDLEFDNLSKSVQIHTVTRINQKDYHGQSSKSRTNSNFSANRSQLNGGQTGETLTNKNSNQQQFSNIKMGDYQEDLDYTNDYPQYQTTSNTSEQNRKNSNRGGTASENNSRSRFSSNYQELEKQEDTESIILKNVKVQIQEQESSLGRQQVQKNDQDIRESQKLEETRASMYDKRILNQPSAYDKEKNLFDLDHSVQLNPQQTNVKDLVASSTHSIAASLQGNQEQSSQNNNNEEEYKTEDQIDYFDKDQEDEEVKIELERQDYVDDNDNLFINSRTNGLQSSQIRSGSIRQNNLLNEIQKIEKEENEYGRDIKNQNIPEIPRQNHSSLKNQQNLSKDKKQTVIFYNELDQSILIGQNDTNTLVFDENLDFKFNVDLGGELISIFPFEEQIYCGLNNNYIVRVDKDNIKGEKKKLATREVVQKILHFYYEEQTNNDLIEYLVLLEKDGHIEFLDISTFTIVYQYQHTCKLSIQDGVQIVDRNELCLGFAHLSDGSYKDGKLAFVKVNLTNSPSGQLIRMFNQSQHSTGTKKYDISITELSAQDQVAGKAVFNVRQISANQFIFTIIEKNFKLYNRQKGFITDIPNPSKSINYNSLIPIDGFCQEHPYLIYKDSRSIGVIDCLTYEAKIIDSEVNYSRCGNLYSLEQYRDQKDSLNLLTFIFDRSNNDRKIKSIIVRI</sequence>
<name>A0A078B8T6_STYLE</name>
<evidence type="ECO:0000313" key="4">
    <source>
        <dbReference type="Proteomes" id="UP000039865"/>
    </source>
</evidence>
<evidence type="ECO:0000313" key="3">
    <source>
        <dbReference type="EMBL" id="CDW89953.1"/>
    </source>
</evidence>
<dbReference type="EMBL" id="CCKQ01018017">
    <property type="protein sequence ID" value="CDW89953.1"/>
    <property type="molecule type" value="Genomic_DNA"/>
</dbReference>
<feature type="region of interest" description="Disordered" evidence="2">
    <location>
        <begin position="500"/>
        <end position="524"/>
    </location>
</feature>
<keyword evidence="4" id="KW-1185">Reference proteome</keyword>
<gene>
    <name evidence="3" type="primary">Contig16977.g18081</name>
    <name evidence="3" type="ORF">STYLEM_19093</name>
</gene>
<feature type="compositionally biased region" description="Polar residues" evidence="2">
    <location>
        <begin position="361"/>
        <end position="373"/>
    </location>
</feature>
<feature type="region of interest" description="Disordered" evidence="2">
    <location>
        <begin position="357"/>
        <end position="405"/>
    </location>
</feature>
<feature type="compositionally biased region" description="Basic and acidic residues" evidence="2">
    <location>
        <begin position="434"/>
        <end position="456"/>
    </location>
</feature>
<feature type="compositionally biased region" description="Low complexity" evidence="2">
    <location>
        <begin position="503"/>
        <end position="512"/>
    </location>
</feature>
<feature type="region of interest" description="Disordered" evidence="2">
    <location>
        <begin position="143"/>
        <end position="164"/>
    </location>
</feature>
<dbReference type="AlphaFoldDB" id="A0A078B8T6"/>
<organism evidence="3 4">
    <name type="scientific">Stylonychia lemnae</name>
    <name type="common">Ciliate</name>
    <dbReference type="NCBI Taxonomy" id="5949"/>
    <lineage>
        <taxon>Eukaryota</taxon>
        <taxon>Sar</taxon>
        <taxon>Alveolata</taxon>
        <taxon>Ciliophora</taxon>
        <taxon>Intramacronucleata</taxon>
        <taxon>Spirotrichea</taxon>
        <taxon>Stichotrichia</taxon>
        <taxon>Sporadotrichida</taxon>
        <taxon>Oxytrichidae</taxon>
        <taxon>Stylonychinae</taxon>
        <taxon>Stylonychia</taxon>
    </lineage>
</organism>
<feature type="region of interest" description="Disordered" evidence="2">
    <location>
        <begin position="299"/>
        <end position="342"/>
    </location>
</feature>
<feature type="compositionally biased region" description="Polar residues" evidence="2">
    <location>
        <begin position="422"/>
        <end position="433"/>
    </location>
</feature>
<feature type="compositionally biased region" description="Basic and acidic residues" evidence="2">
    <location>
        <begin position="515"/>
        <end position="524"/>
    </location>
</feature>
<feature type="compositionally biased region" description="Low complexity" evidence="2">
    <location>
        <begin position="386"/>
        <end position="397"/>
    </location>
</feature>
<feature type="coiled-coil region" evidence="1">
    <location>
        <begin position="227"/>
        <end position="275"/>
    </location>
</feature>
<reference evidence="3 4" key="1">
    <citation type="submission" date="2014-06" db="EMBL/GenBank/DDBJ databases">
        <authorList>
            <person name="Swart Estienne"/>
        </authorList>
    </citation>
    <scope>NUCLEOTIDE SEQUENCE [LARGE SCALE GENOMIC DNA]</scope>
    <source>
        <strain evidence="3 4">130c</strain>
    </source>
</reference>
<dbReference type="Proteomes" id="UP000039865">
    <property type="component" value="Unassembled WGS sequence"/>
</dbReference>
<dbReference type="InParanoid" id="A0A078B8T6"/>
<feature type="region of interest" description="Disordered" evidence="2">
    <location>
        <begin position="422"/>
        <end position="457"/>
    </location>
</feature>
<proteinExistence type="predicted"/>
<keyword evidence="1" id="KW-0175">Coiled coil</keyword>
<evidence type="ECO:0000256" key="1">
    <source>
        <dbReference type="SAM" id="Coils"/>
    </source>
</evidence>
<accession>A0A078B8T6</accession>
<feature type="compositionally biased region" description="Polar residues" evidence="2">
    <location>
        <begin position="307"/>
        <end position="342"/>
    </location>
</feature>
<protein>
    <submittedName>
        <fullName evidence="3">Uncharacterized protein</fullName>
    </submittedName>
</protein>